<sequence length="124" mass="13483">MADLSDPGRATMSVGENIRQKRESMKLSQDGLASLIGSTAKTVARWESDANFPGGDAIINMAHVFGCSTDEILLERSEREISPEMRALFRRFGDLPDELKPMARGMIGAILASLEEEAARKTAA</sequence>
<comment type="caution">
    <text evidence="4">The sequence shown here is derived from an EMBL/GenBank/DDBJ whole genome shotgun (WGS) entry which is preliminary data.</text>
</comment>
<evidence type="ECO:0000256" key="1">
    <source>
        <dbReference type="ARBA" id="ARBA00023125"/>
    </source>
</evidence>
<protein>
    <submittedName>
        <fullName evidence="4">Helix-turn-helix domain-containing protein</fullName>
    </submittedName>
</protein>
<name>A0AA42HBN8_STUST</name>
<keyword evidence="1" id="KW-0238">DNA-binding</keyword>
<accession>A0AA42HBN8</accession>
<evidence type="ECO:0000256" key="2">
    <source>
        <dbReference type="SAM" id="MobiDB-lite"/>
    </source>
</evidence>
<dbReference type="PROSITE" id="PS50943">
    <property type="entry name" value="HTH_CROC1"/>
    <property type="match status" value="1"/>
</dbReference>
<dbReference type="Gene3D" id="1.10.260.40">
    <property type="entry name" value="lambda repressor-like DNA-binding domains"/>
    <property type="match status" value="1"/>
</dbReference>
<dbReference type="SMART" id="SM00530">
    <property type="entry name" value="HTH_XRE"/>
    <property type="match status" value="1"/>
</dbReference>
<dbReference type="InterPro" id="IPR001387">
    <property type="entry name" value="Cro/C1-type_HTH"/>
</dbReference>
<evidence type="ECO:0000259" key="3">
    <source>
        <dbReference type="PROSITE" id="PS50943"/>
    </source>
</evidence>
<dbReference type="GO" id="GO:0003677">
    <property type="term" value="F:DNA binding"/>
    <property type="evidence" value="ECO:0007669"/>
    <property type="project" value="UniProtKB-KW"/>
</dbReference>
<dbReference type="RefSeq" id="WP_256678612.1">
    <property type="nucleotide sequence ID" value="NZ_JAODZE010000053.1"/>
</dbReference>
<evidence type="ECO:0000313" key="4">
    <source>
        <dbReference type="EMBL" id="MDH0149192.1"/>
    </source>
</evidence>
<evidence type="ECO:0000313" key="5">
    <source>
        <dbReference type="Proteomes" id="UP001158076"/>
    </source>
</evidence>
<reference evidence="4" key="1">
    <citation type="submission" date="2022-09" db="EMBL/GenBank/DDBJ databases">
        <title>Intensive care unit water sources are persistently colonized with multi-drug resistant bacteria and are the site of extensive horizontal gene transfer of antibiotic resistance genes.</title>
        <authorList>
            <person name="Diorio-Toth L."/>
        </authorList>
    </citation>
    <scope>NUCLEOTIDE SEQUENCE</scope>
    <source>
        <strain evidence="4">GD04147</strain>
    </source>
</reference>
<dbReference type="Proteomes" id="UP001158076">
    <property type="component" value="Unassembled WGS sequence"/>
</dbReference>
<proteinExistence type="predicted"/>
<dbReference type="PANTHER" id="PTHR46558">
    <property type="entry name" value="TRACRIPTIONAL REGULATORY PROTEIN-RELATED-RELATED"/>
    <property type="match status" value="1"/>
</dbReference>
<dbReference type="InterPro" id="IPR010982">
    <property type="entry name" value="Lambda_DNA-bd_dom_sf"/>
</dbReference>
<dbReference type="CDD" id="cd00093">
    <property type="entry name" value="HTH_XRE"/>
    <property type="match status" value="1"/>
</dbReference>
<feature type="region of interest" description="Disordered" evidence="2">
    <location>
        <begin position="1"/>
        <end position="26"/>
    </location>
</feature>
<dbReference type="Pfam" id="PF01381">
    <property type="entry name" value="HTH_3"/>
    <property type="match status" value="1"/>
</dbReference>
<dbReference type="PANTHER" id="PTHR46558:SF4">
    <property type="entry name" value="DNA-BIDING PHAGE PROTEIN"/>
    <property type="match status" value="1"/>
</dbReference>
<dbReference type="EMBL" id="JAODZE010000053">
    <property type="protein sequence ID" value="MDH0149192.1"/>
    <property type="molecule type" value="Genomic_DNA"/>
</dbReference>
<feature type="domain" description="HTH cro/C1-type" evidence="3">
    <location>
        <begin position="18"/>
        <end position="72"/>
    </location>
</feature>
<dbReference type="AlphaFoldDB" id="A0AA42HBN8"/>
<dbReference type="SUPFAM" id="SSF47413">
    <property type="entry name" value="lambda repressor-like DNA-binding domains"/>
    <property type="match status" value="1"/>
</dbReference>
<organism evidence="4 5">
    <name type="scientific">Stutzerimonas stutzeri</name>
    <name type="common">Pseudomonas stutzeri</name>
    <dbReference type="NCBI Taxonomy" id="316"/>
    <lineage>
        <taxon>Bacteria</taxon>
        <taxon>Pseudomonadati</taxon>
        <taxon>Pseudomonadota</taxon>
        <taxon>Gammaproteobacteria</taxon>
        <taxon>Pseudomonadales</taxon>
        <taxon>Pseudomonadaceae</taxon>
        <taxon>Stutzerimonas</taxon>
    </lineage>
</organism>
<gene>
    <name evidence="4" type="ORF">N7335_22655</name>
</gene>